<dbReference type="EMBL" id="CAAALY010258443">
    <property type="protein sequence ID" value="VEL38626.1"/>
    <property type="molecule type" value="Genomic_DNA"/>
</dbReference>
<organism evidence="1 2">
    <name type="scientific">Protopolystoma xenopodis</name>
    <dbReference type="NCBI Taxonomy" id="117903"/>
    <lineage>
        <taxon>Eukaryota</taxon>
        <taxon>Metazoa</taxon>
        <taxon>Spiralia</taxon>
        <taxon>Lophotrochozoa</taxon>
        <taxon>Platyhelminthes</taxon>
        <taxon>Monogenea</taxon>
        <taxon>Polyopisthocotylea</taxon>
        <taxon>Polystomatidea</taxon>
        <taxon>Polystomatidae</taxon>
        <taxon>Protopolystoma</taxon>
    </lineage>
</organism>
<proteinExistence type="predicted"/>
<sequence>MPQRAVAEAYRPVFEAAKIFSLRLSIRVPNRPPGRRQFVLVSFRRCAHSTGAMRAAYFSYFALRIGHGGPRCSQPLSIRCHESRAHEAFLANTLDGRKVFRSPTFNGP</sequence>
<dbReference type="Proteomes" id="UP000784294">
    <property type="component" value="Unassembled WGS sequence"/>
</dbReference>
<keyword evidence="2" id="KW-1185">Reference proteome</keyword>
<evidence type="ECO:0000313" key="1">
    <source>
        <dbReference type="EMBL" id="VEL38626.1"/>
    </source>
</evidence>
<dbReference type="AlphaFoldDB" id="A0A3S5AJR1"/>
<comment type="caution">
    <text evidence="1">The sequence shown here is derived from an EMBL/GenBank/DDBJ whole genome shotgun (WGS) entry which is preliminary data.</text>
</comment>
<evidence type="ECO:0000313" key="2">
    <source>
        <dbReference type="Proteomes" id="UP000784294"/>
    </source>
</evidence>
<gene>
    <name evidence="1" type="ORF">PXEA_LOCUS32066</name>
</gene>
<protein>
    <submittedName>
        <fullName evidence="1">Uncharacterized protein</fullName>
    </submittedName>
</protein>
<accession>A0A3S5AJR1</accession>
<reference evidence="1" key="1">
    <citation type="submission" date="2018-11" db="EMBL/GenBank/DDBJ databases">
        <authorList>
            <consortium name="Pathogen Informatics"/>
        </authorList>
    </citation>
    <scope>NUCLEOTIDE SEQUENCE</scope>
</reference>
<name>A0A3S5AJR1_9PLAT</name>